<dbReference type="EMBL" id="KQ435840">
    <property type="protein sequence ID" value="KOX71346.1"/>
    <property type="molecule type" value="Genomic_DNA"/>
</dbReference>
<dbReference type="OrthoDB" id="1081007at2759"/>
<dbReference type="STRING" id="166423.A0A0M8ZW98"/>
<feature type="binding site" evidence="3">
    <location>
        <position position="296"/>
    </location>
    <ligand>
        <name>L-glutamate</name>
        <dbReference type="ChEBI" id="CHEBI:29985"/>
    </ligand>
</feature>
<dbReference type="InterPro" id="IPR043137">
    <property type="entry name" value="GGT_ssub_C"/>
</dbReference>
<dbReference type="GO" id="GO:0006751">
    <property type="term" value="P:glutathione catabolic process"/>
    <property type="evidence" value="ECO:0007669"/>
    <property type="project" value="InterPro"/>
</dbReference>
<evidence type="ECO:0000256" key="4">
    <source>
        <dbReference type="SAM" id="Phobius"/>
    </source>
</evidence>
<evidence type="ECO:0000256" key="1">
    <source>
        <dbReference type="ARBA" id="ARBA00084097"/>
    </source>
</evidence>
<feature type="binding site" evidence="3">
    <location>
        <position position="635"/>
    </location>
    <ligand>
        <name>L-glutamate</name>
        <dbReference type="ChEBI" id="CHEBI:29985"/>
    </ligand>
</feature>
<dbReference type="GO" id="GO:0036374">
    <property type="term" value="F:glutathione hydrolase activity"/>
    <property type="evidence" value="ECO:0007669"/>
    <property type="project" value="InterPro"/>
</dbReference>
<dbReference type="SUPFAM" id="SSF56235">
    <property type="entry name" value="N-terminal nucleophile aminohydrolases (Ntn hydrolases)"/>
    <property type="match status" value="1"/>
</dbReference>
<proteinExistence type="predicted"/>
<accession>A0A0M8ZW98</accession>
<reference evidence="5 6" key="1">
    <citation type="submission" date="2015-07" db="EMBL/GenBank/DDBJ databases">
        <title>The genome of Melipona quadrifasciata.</title>
        <authorList>
            <person name="Pan H."/>
            <person name="Kapheim K."/>
        </authorList>
    </citation>
    <scope>NUCLEOTIDE SEQUENCE [LARGE SCALE GENOMIC DNA]</scope>
    <source>
        <strain evidence="5">0111107301</strain>
        <tissue evidence="5">Whole body</tissue>
    </source>
</reference>
<name>A0A0M8ZW98_9HYME</name>
<evidence type="ECO:0000313" key="6">
    <source>
        <dbReference type="Proteomes" id="UP000053105"/>
    </source>
</evidence>
<feature type="binding site" evidence="3">
    <location>
        <position position="686"/>
    </location>
    <ligand>
        <name>L-glutamate</name>
        <dbReference type="ChEBI" id="CHEBI:29985"/>
    </ligand>
</feature>
<evidence type="ECO:0000313" key="5">
    <source>
        <dbReference type="EMBL" id="KOX71346.1"/>
    </source>
</evidence>
<feature type="transmembrane region" description="Helical" evidence="4">
    <location>
        <begin position="173"/>
        <end position="196"/>
    </location>
</feature>
<organism evidence="5 6">
    <name type="scientific">Melipona quadrifasciata</name>
    <dbReference type="NCBI Taxonomy" id="166423"/>
    <lineage>
        <taxon>Eukaryota</taxon>
        <taxon>Metazoa</taxon>
        <taxon>Ecdysozoa</taxon>
        <taxon>Arthropoda</taxon>
        <taxon>Hexapoda</taxon>
        <taxon>Insecta</taxon>
        <taxon>Pterygota</taxon>
        <taxon>Neoptera</taxon>
        <taxon>Endopterygota</taxon>
        <taxon>Hymenoptera</taxon>
        <taxon>Apocrita</taxon>
        <taxon>Aculeata</taxon>
        <taxon>Apoidea</taxon>
        <taxon>Anthophila</taxon>
        <taxon>Apidae</taxon>
        <taxon>Melipona</taxon>
    </lineage>
</organism>
<dbReference type="InterPro" id="IPR043138">
    <property type="entry name" value="GGT_lsub"/>
</dbReference>
<dbReference type="PANTHER" id="PTHR11686:SF9">
    <property type="entry name" value="RE13973P"/>
    <property type="match status" value="1"/>
</dbReference>
<gene>
    <name evidence="5" type="ORF">WN51_01619</name>
</gene>
<dbReference type="FunFam" id="3.60.20.40:FF:000001">
    <property type="entry name" value="Gamma-glutamyltranspeptidase 1"/>
    <property type="match status" value="1"/>
</dbReference>
<dbReference type="FunFam" id="1.10.246.130:FF:000001">
    <property type="entry name" value="Gamma-glutamyltransferase 5 isoform 1"/>
    <property type="match status" value="1"/>
</dbReference>
<keyword evidence="1" id="KW-0800">Toxin</keyword>
<dbReference type="GO" id="GO:0005886">
    <property type="term" value="C:plasma membrane"/>
    <property type="evidence" value="ECO:0007669"/>
    <property type="project" value="TreeGrafter"/>
</dbReference>
<protein>
    <submittedName>
        <fullName evidence="5">Gamma-glutamyltranspeptidase 1</fullName>
    </submittedName>
</protein>
<feature type="active site" description="Nucleophile" evidence="2">
    <location>
        <position position="576"/>
    </location>
</feature>
<dbReference type="InterPro" id="IPR000101">
    <property type="entry name" value="GGT_peptidase"/>
</dbReference>
<dbReference type="AlphaFoldDB" id="A0A0M8ZW98"/>
<dbReference type="Gene3D" id="3.60.20.40">
    <property type="match status" value="1"/>
</dbReference>
<feature type="binding site" evidence="3">
    <location>
        <begin position="609"/>
        <end position="611"/>
    </location>
    <ligand>
        <name>L-glutamate</name>
        <dbReference type="ChEBI" id="CHEBI:29985"/>
    </ligand>
</feature>
<keyword evidence="1" id="KW-1199">Hemostasis impairing toxin</keyword>
<keyword evidence="1" id="KW-1202">Platelet aggregation activating toxin</keyword>
<dbReference type="Gene3D" id="1.10.246.130">
    <property type="match status" value="1"/>
</dbReference>
<keyword evidence="4" id="KW-0812">Transmembrane</keyword>
<keyword evidence="4" id="KW-0472">Membrane</keyword>
<keyword evidence="6" id="KW-1185">Reference proteome</keyword>
<keyword evidence="4" id="KW-1133">Transmembrane helix</keyword>
<feature type="binding site" evidence="3">
    <location>
        <begin position="663"/>
        <end position="664"/>
    </location>
    <ligand>
        <name>L-glutamate</name>
        <dbReference type="ChEBI" id="CHEBI:29985"/>
    </ligand>
</feature>
<dbReference type="PRINTS" id="PR01210">
    <property type="entry name" value="GGTRANSPTASE"/>
</dbReference>
<dbReference type="Pfam" id="PF01019">
    <property type="entry name" value="G_glu_transpept"/>
    <property type="match status" value="1"/>
</dbReference>
<dbReference type="InterPro" id="IPR029055">
    <property type="entry name" value="Ntn_hydrolases_N"/>
</dbReference>
<sequence length="782" mass="87076">MRRHVPGLRNEPNGMHFYVAFEFVNQNITKLGTSSFVDLVDRAQKKKNRWDVISKYNTSITTEQDVRCSSFNKQLNDIIKLKHLSHYYNQRCETLVKELQRKTMTSSPSSSTSSAYASTDDVRQYYSNDKRNFFDTDDVGTARLLRSYSPHRGKARGFLARFRIDKSYINTKSIVIASVILASVILSIIAICSVYGASRDVEIQENEEIPPDPETPLPPSWSNLKTFKRGAVCTDGAPCAVVGNSILEKNGSAVDATIAAMICNGLVNMQSMGIGGGFFMTIYDKASKRAYTLTARDRAPLAANATMYDGKPKEASFIGPLAIAVPGELAGYWEAHQRFGKLPWADLFRPSIELCEEGYNLTKIQHDGFRYNTKNIYNDRVLKELFVDPSTNDFYKPGTVIKPRMLCKTFRIIAEKGVSEFYNGTLGKLLVEDLQKKGSIITMKDLNDYRATWDEPLQSNLSNGMKLFTIGLPASGALLTYILNILDGFNFTPDSLTDFNRTTLTYHRMIETFKYAYALRNDMGDKEFVDMEELTKNLTSKTQAQKIQMKIDDHKTWDDPAHYGALTLSSAKDQGTAHVSVLAPNGDAVSATSFRFCIEKLIEKDLRDTFNASLSFGSGVVSESTGILLNNEMNDFGIPSTVNYFGVPPSPNNYIAPGKRPLSSMVPSIVVDGNDDVRMVVGASGGTKITTTVSQIMAKIMWMGQTVKEAVDAPRIHHQLFPAEVAYEYGVPKQVIDGLKKIGHKTARYRVRGSVACIIYTKNNTIYANADFRKGGDVYGLD</sequence>
<dbReference type="PANTHER" id="PTHR11686">
    <property type="entry name" value="GAMMA GLUTAMYL TRANSPEPTIDASE"/>
    <property type="match status" value="1"/>
</dbReference>
<dbReference type="Proteomes" id="UP000053105">
    <property type="component" value="Unassembled WGS sequence"/>
</dbReference>
<evidence type="ECO:0000256" key="3">
    <source>
        <dbReference type="PIRSR" id="PIRSR600101-2"/>
    </source>
</evidence>
<evidence type="ECO:0000256" key="2">
    <source>
        <dbReference type="PIRSR" id="PIRSR600101-1"/>
    </source>
</evidence>